<comment type="caution">
    <text evidence="2">The sequence shown here is derived from an EMBL/GenBank/DDBJ whole genome shotgun (WGS) entry which is preliminary data.</text>
</comment>
<protein>
    <recommendedName>
        <fullName evidence="4">DUF3800 domain-containing protein</fullName>
    </recommendedName>
</protein>
<feature type="transmembrane region" description="Helical" evidence="1">
    <location>
        <begin position="72"/>
        <end position="93"/>
    </location>
</feature>
<reference evidence="2 3" key="1">
    <citation type="submission" date="2019-03" db="EMBL/GenBank/DDBJ databases">
        <title>Genomic Encyclopedia of Type Strains, Phase III (KMG-III): the genomes of soil and plant-associated and newly described type strains.</title>
        <authorList>
            <person name="Whitman W."/>
        </authorList>
    </citation>
    <scope>NUCLEOTIDE SEQUENCE [LARGE SCALE GENOMIC DNA]</scope>
    <source>
        <strain evidence="2 3">VKM Ac-2570</strain>
    </source>
</reference>
<proteinExistence type="predicted"/>
<dbReference type="EMBL" id="SODF01000002">
    <property type="protein sequence ID" value="TDW17745.1"/>
    <property type="molecule type" value="Genomic_DNA"/>
</dbReference>
<evidence type="ECO:0000256" key="1">
    <source>
        <dbReference type="SAM" id="Phobius"/>
    </source>
</evidence>
<keyword evidence="1" id="KW-0812">Transmembrane</keyword>
<evidence type="ECO:0000313" key="3">
    <source>
        <dbReference type="Proteomes" id="UP000295447"/>
    </source>
</evidence>
<name>A0A4R7ZK77_9ACTN</name>
<keyword evidence="1" id="KW-0472">Membrane</keyword>
<organism evidence="2 3">
    <name type="scientific">Kribbella kalugense</name>
    <dbReference type="NCBI Taxonomy" id="2512221"/>
    <lineage>
        <taxon>Bacteria</taxon>
        <taxon>Bacillati</taxon>
        <taxon>Actinomycetota</taxon>
        <taxon>Actinomycetes</taxon>
        <taxon>Propionibacteriales</taxon>
        <taxon>Kribbellaceae</taxon>
        <taxon>Kribbella</taxon>
    </lineage>
</organism>
<evidence type="ECO:0008006" key="4">
    <source>
        <dbReference type="Google" id="ProtNLM"/>
    </source>
</evidence>
<gene>
    <name evidence="2" type="ORF">EV650_4321</name>
</gene>
<dbReference type="AlphaFoldDB" id="A0A4R7ZK77"/>
<dbReference type="Proteomes" id="UP000295447">
    <property type="component" value="Unassembled WGS sequence"/>
</dbReference>
<keyword evidence="1" id="KW-1133">Transmembrane helix</keyword>
<sequence length="143" mass="15453">MVSNSSASDLAVSAWIDESVLVGDDRQPGAYTLAAVIADHAAIEGLRDELRALTERKVVRLHWVAESAKRRYAIAGTVAGLDIVAIVVVGSPVQRQKQERARRCCLEHLFYAIAGAVTAANLGEPRWLLALSDVVAVHQLTVR</sequence>
<accession>A0A4R7ZK77</accession>
<keyword evidence="3" id="KW-1185">Reference proteome</keyword>
<evidence type="ECO:0000313" key="2">
    <source>
        <dbReference type="EMBL" id="TDW17745.1"/>
    </source>
</evidence>